<dbReference type="CDD" id="cd01428">
    <property type="entry name" value="ADK"/>
    <property type="match status" value="1"/>
</dbReference>
<dbReference type="InterPro" id="IPR033690">
    <property type="entry name" value="Adenylat_kinase_CS"/>
</dbReference>
<evidence type="ECO:0000256" key="2">
    <source>
        <dbReference type="ARBA" id="ARBA00022741"/>
    </source>
</evidence>
<evidence type="ECO:0000256" key="4">
    <source>
        <dbReference type="RuleBase" id="RU003330"/>
    </source>
</evidence>
<keyword evidence="1 4" id="KW-0808">Transferase</keyword>
<keyword evidence="7" id="KW-1185">Reference proteome</keyword>
<proteinExistence type="inferred from homology"/>
<dbReference type="PRINTS" id="PR00094">
    <property type="entry name" value="ADENYLTKNASE"/>
</dbReference>
<accession>A0A2T9ZAM6</accession>
<dbReference type="Pfam" id="PF05191">
    <property type="entry name" value="ADK_lid"/>
    <property type="match status" value="1"/>
</dbReference>
<organism evidence="6 7">
    <name type="scientific">Smittium megazygosporum</name>
    <dbReference type="NCBI Taxonomy" id="133381"/>
    <lineage>
        <taxon>Eukaryota</taxon>
        <taxon>Fungi</taxon>
        <taxon>Fungi incertae sedis</taxon>
        <taxon>Zoopagomycota</taxon>
        <taxon>Kickxellomycotina</taxon>
        <taxon>Harpellomycetes</taxon>
        <taxon>Harpellales</taxon>
        <taxon>Legeriomycetaceae</taxon>
        <taxon>Smittium</taxon>
    </lineage>
</organism>
<comment type="similarity">
    <text evidence="4">Belongs to the adenylate kinase family.</text>
</comment>
<dbReference type="EMBL" id="MBFS01000926">
    <property type="protein sequence ID" value="PVV01634.1"/>
    <property type="molecule type" value="Genomic_DNA"/>
</dbReference>
<dbReference type="Gene3D" id="3.40.50.300">
    <property type="entry name" value="P-loop containing nucleotide triphosphate hydrolases"/>
    <property type="match status" value="1"/>
</dbReference>
<keyword evidence="3 4" id="KW-0418">Kinase</keyword>
<dbReference type="GO" id="GO:0004017">
    <property type="term" value="F:AMP kinase activity"/>
    <property type="evidence" value="ECO:0007669"/>
    <property type="project" value="InterPro"/>
</dbReference>
<dbReference type="SUPFAM" id="SSF52540">
    <property type="entry name" value="P-loop containing nucleoside triphosphate hydrolases"/>
    <property type="match status" value="1"/>
</dbReference>
<dbReference type="STRING" id="133381.A0A2T9ZAM6"/>
<reference evidence="6 7" key="1">
    <citation type="journal article" date="2018" name="MBio">
        <title>Comparative Genomics Reveals the Core Gene Toolbox for the Fungus-Insect Symbiosis.</title>
        <authorList>
            <person name="Wang Y."/>
            <person name="Stata M."/>
            <person name="Wang W."/>
            <person name="Stajich J.E."/>
            <person name="White M.M."/>
            <person name="Moncalvo J.M."/>
        </authorList>
    </citation>
    <scope>NUCLEOTIDE SEQUENCE [LARGE SCALE GENOMIC DNA]</scope>
    <source>
        <strain evidence="6 7">SC-DP-2</strain>
    </source>
</reference>
<dbReference type="InterPro" id="IPR000850">
    <property type="entry name" value="Adenylat/UMP-CMP_kin"/>
</dbReference>
<evidence type="ECO:0000256" key="3">
    <source>
        <dbReference type="ARBA" id="ARBA00022777"/>
    </source>
</evidence>
<evidence type="ECO:0000313" key="7">
    <source>
        <dbReference type="Proteomes" id="UP000245609"/>
    </source>
</evidence>
<feature type="domain" description="Adenylate kinase active site lid" evidence="5">
    <location>
        <begin position="138"/>
        <end position="173"/>
    </location>
</feature>
<dbReference type="GO" id="GO:0005524">
    <property type="term" value="F:ATP binding"/>
    <property type="evidence" value="ECO:0007669"/>
    <property type="project" value="InterPro"/>
</dbReference>
<gene>
    <name evidence="6" type="ORF">BB560_003936</name>
</gene>
<dbReference type="InterPro" id="IPR007862">
    <property type="entry name" value="Adenylate_kinase_lid-dom"/>
</dbReference>
<protein>
    <recommendedName>
        <fullName evidence="5">Adenylate kinase active site lid domain-containing protein</fullName>
    </recommendedName>
</protein>
<dbReference type="PANTHER" id="PTHR23359">
    <property type="entry name" value="NUCLEOTIDE KINASE"/>
    <property type="match status" value="1"/>
</dbReference>
<dbReference type="AlphaFoldDB" id="A0A2T9ZAM6"/>
<dbReference type="Pfam" id="PF00406">
    <property type="entry name" value="ADK"/>
    <property type="match status" value="1"/>
</dbReference>
<evidence type="ECO:0000259" key="5">
    <source>
        <dbReference type="Pfam" id="PF05191"/>
    </source>
</evidence>
<dbReference type="OrthoDB" id="439792at2759"/>
<name>A0A2T9ZAM6_9FUNG</name>
<dbReference type="HAMAP" id="MF_00235">
    <property type="entry name" value="Adenylate_kinase_Adk"/>
    <property type="match status" value="1"/>
</dbReference>
<keyword evidence="2" id="KW-0547">Nucleotide-binding</keyword>
<sequence length="227" mass="25627">MLLNYIRPRGSYAAPVTTRAFHASALRNSTRLEATARQPENFPETLISKTKTGVPFRSLILGAPGAGKDLVPDPVMIQIIKNELGVAADKNWLIDGFPRNISQAKALDQMLDALSNPLNAVMYIDVPFDLIVARITERYVHVPSGRVYNLTYNPPIVPFRDDVTGEPLVHRPDDNPETFKKRLQNYKELTLPLLEYYNDRKILYSFSGNTSDIIFPKVLNYFSSVFV</sequence>
<evidence type="ECO:0000313" key="6">
    <source>
        <dbReference type="EMBL" id="PVV01634.1"/>
    </source>
</evidence>
<evidence type="ECO:0000256" key="1">
    <source>
        <dbReference type="ARBA" id="ARBA00022679"/>
    </source>
</evidence>
<dbReference type="Proteomes" id="UP000245609">
    <property type="component" value="Unassembled WGS sequence"/>
</dbReference>
<dbReference type="InterPro" id="IPR027417">
    <property type="entry name" value="P-loop_NTPase"/>
</dbReference>
<dbReference type="PROSITE" id="PS00113">
    <property type="entry name" value="ADENYLATE_KINASE"/>
    <property type="match status" value="1"/>
</dbReference>
<comment type="caution">
    <text evidence="6">The sequence shown here is derived from an EMBL/GenBank/DDBJ whole genome shotgun (WGS) entry which is preliminary data.</text>
</comment>